<dbReference type="InterPro" id="IPR004345">
    <property type="entry name" value="TB2_DP1_HVA22"/>
</dbReference>
<keyword evidence="5 6" id="KW-0472">Membrane</keyword>
<evidence type="ECO:0000256" key="6">
    <source>
        <dbReference type="RuleBase" id="RU362006"/>
    </source>
</evidence>
<feature type="transmembrane region" description="Helical" evidence="6">
    <location>
        <begin position="72"/>
        <end position="103"/>
    </location>
</feature>
<dbReference type="EMBL" id="FQNC01000061">
    <property type="protein sequence ID" value="SGY92200.1"/>
    <property type="molecule type" value="Genomic_DNA"/>
</dbReference>
<accession>A0A2X0PG10</accession>
<evidence type="ECO:0000256" key="2">
    <source>
        <dbReference type="ARBA" id="ARBA00008573"/>
    </source>
</evidence>
<dbReference type="GO" id="GO:0016020">
    <property type="term" value="C:membrane"/>
    <property type="evidence" value="ECO:0007669"/>
    <property type="project" value="UniProtKB-SubCell"/>
</dbReference>
<comment type="subcellular location">
    <subcellularLocation>
        <location evidence="1 6">Membrane</location>
        <topology evidence="1 6">Multi-pass membrane protein</topology>
    </subcellularLocation>
</comment>
<evidence type="ECO:0000256" key="3">
    <source>
        <dbReference type="ARBA" id="ARBA00022692"/>
    </source>
</evidence>
<evidence type="ECO:0000256" key="1">
    <source>
        <dbReference type="ARBA" id="ARBA00004141"/>
    </source>
</evidence>
<evidence type="ECO:0000313" key="8">
    <source>
        <dbReference type="Proteomes" id="UP000249464"/>
    </source>
</evidence>
<comment type="similarity">
    <text evidence="2 6">Belongs to the DP1 family.</text>
</comment>
<keyword evidence="4 6" id="KW-1133">Transmembrane helix</keyword>
<dbReference type="PANTHER" id="PTHR12300:SF161">
    <property type="entry name" value="RECEPTOR EXPRESSION-ENHANCING PROTEIN"/>
    <property type="match status" value="1"/>
</dbReference>
<evidence type="ECO:0000256" key="4">
    <source>
        <dbReference type="ARBA" id="ARBA00022989"/>
    </source>
</evidence>
<comment type="caution">
    <text evidence="6">Lacks conserved residue(s) required for the propagation of feature annotation.</text>
</comment>
<dbReference type="Pfam" id="PF03134">
    <property type="entry name" value="TB2_DP1_HVA22"/>
    <property type="match status" value="1"/>
</dbReference>
<keyword evidence="3 6" id="KW-0812">Transmembrane</keyword>
<dbReference type="AlphaFoldDB" id="A0A2X0PG10"/>
<organism evidence="7 8">
    <name type="scientific">Microbotryum silenes-dioicae</name>
    <dbReference type="NCBI Taxonomy" id="796604"/>
    <lineage>
        <taxon>Eukaryota</taxon>
        <taxon>Fungi</taxon>
        <taxon>Dikarya</taxon>
        <taxon>Basidiomycota</taxon>
        <taxon>Pucciniomycotina</taxon>
        <taxon>Microbotryomycetes</taxon>
        <taxon>Microbotryales</taxon>
        <taxon>Microbotryaceae</taxon>
        <taxon>Microbotryum</taxon>
    </lineage>
</organism>
<evidence type="ECO:0000313" key="7">
    <source>
        <dbReference type="EMBL" id="SGY92200.1"/>
    </source>
</evidence>
<dbReference type="PANTHER" id="PTHR12300">
    <property type="entry name" value="HVA22-LIKE PROTEINS"/>
    <property type="match status" value="1"/>
</dbReference>
<protein>
    <recommendedName>
        <fullName evidence="6">Protein YOP1</fullName>
    </recommendedName>
</protein>
<gene>
    <name evidence="7" type="primary">BQ5605_C038g11722</name>
    <name evidence="7" type="ORF">BQ5605_C038G11722</name>
</gene>
<reference evidence="7 8" key="1">
    <citation type="submission" date="2016-11" db="EMBL/GenBank/DDBJ databases">
        <authorList>
            <person name="Jaros S."/>
            <person name="Januszkiewicz K."/>
            <person name="Wedrychowicz H."/>
        </authorList>
    </citation>
    <scope>NUCLEOTIDE SEQUENCE [LARGE SCALE GENOMIC DNA]</scope>
</reference>
<keyword evidence="8" id="KW-1185">Reference proteome</keyword>
<name>A0A2X0PG10_9BASI</name>
<evidence type="ECO:0000256" key="5">
    <source>
        <dbReference type="ARBA" id="ARBA00023136"/>
    </source>
</evidence>
<sequence>MASAQAKFEYYISQVDTRKGARLRRRTLTTPTPTPAELLGSNCVLMPRGAYLSPFTEGALNKLEQQLNVPKAYAVLGLGAFFSSFIFFNIFAGFLSNLLGWALPAYLSLKALETPGHDDDTQWLTYWVIFGGFNFIESMSSVIVAWFPYYYTFKTIFILYLILPSTRGATVVFNKVLRPVIANNKPATSTTPVANPQ</sequence>
<proteinExistence type="inferred from homology"/>
<dbReference type="Proteomes" id="UP000249464">
    <property type="component" value="Unassembled WGS sequence"/>
</dbReference>